<protein>
    <submittedName>
        <fullName evidence="1">Uncharacterized protein</fullName>
    </submittedName>
</protein>
<dbReference type="EMBL" id="CM042012">
    <property type="protein sequence ID" value="KAI3753661.1"/>
    <property type="molecule type" value="Genomic_DNA"/>
</dbReference>
<evidence type="ECO:0000313" key="1">
    <source>
        <dbReference type="EMBL" id="KAI3753661.1"/>
    </source>
</evidence>
<organism evidence="1 2">
    <name type="scientific">Cichorium intybus</name>
    <name type="common">Chicory</name>
    <dbReference type="NCBI Taxonomy" id="13427"/>
    <lineage>
        <taxon>Eukaryota</taxon>
        <taxon>Viridiplantae</taxon>
        <taxon>Streptophyta</taxon>
        <taxon>Embryophyta</taxon>
        <taxon>Tracheophyta</taxon>
        <taxon>Spermatophyta</taxon>
        <taxon>Magnoliopsida</taxon>
        <taxon>eudicotyledons</taxon>
        <taxon>Gunneridae</taxon>
        <taxon>Pentapetalae</taxon>
        <taxon>asterids</taxon>
        <taxon>campanulids</taxon>
        <taxon>Asterales</taxon>
        <taxon>Asteraceae</taxon>
        <taxon>Cichorioideae</taxon>
        <taxon>Cichorieae</taxon>
        <taxon>Cichoriinae</taxon>
        <taxon>Cichorium</taxon>
    </lineage>
</organism>
<sequence>MDVRLEIPAYANALTIVSVIDELNPAQVLNLLLDSRNSCVSHKLASCGKEIVNKVNGRYLIDAIDNGQQLSTAEKLIGETMEWNVLLGSLEWLKIVFGLEIEMSWNRIYELVLGNGDDIWDENFE</sequence>
<name>A0ACB9E4F0_CICIN</name>
<proteinExistence type="predicted"/>
<evidence type="ECO:0000313" key="2">
    <source>
        <dbReference type="Proteomes" id="UP001055811"/>
    </source>
</evidence>
<reference evidence="2" key="1">
    <citation type="journal article" date="2022" name="Mol. Ecol. Resour.">
        <title>The genomes of chicory, endive, great burdock and yacon provide insights into Asteraceae palaeo-polyploidization history and plant inulin production.</title>
        <authorList>
            <person name="Fan W."/>
            <person name="Wang S."/>
            <person name="Wang H."/>
            <person name="Wang A."/>
            <person name="Jiang F."/>
            <person name="Liu H."/>
            <person name="Zhao H."/>
            <person name="Xu D."/>
            <person name="Zhang Y."/>
        </authorList>
    </citation>
    <scope>NUCLEOTIDE SEQUENCE [LARGE SCALE GENOMIC DNA]</scope>
    <source>
        <strain evidence="2">cv. Punajuju</strain>
    </source>
</reference>
<comment type="caution">
    <text evidence="1">The sequence shown here is derived from an EMBL/GenBank/DDBJ whole genome shotgun (WGS) entry which is preliminary data.</text>
</comment>
<keyword evidence="2" id="KW-1185">Reference proteome</keyword>
<dbReference type="Proteomes" id="UP001055811">
    <property type="component" value="Linkage Group LG04"/>
</dbReference>
<reference evidence="1 2" key="2">
    <citation type="journal article" date="2022" name="Mol. Ecol. Resour.">
        <title>The genomes of chicory, endive, great burdock and yacon provide insights into Asteraceae paleo-polyploidization history and plant inulin production.</title>
        <authorList>
            <person name="Fan W."/>
            <person name="Wang S."/>
            <person name="Wang H."/>
            <person name="Wang A."/>
            <person name="Jiang F."/>
            <person name="Liu H."/>
            <person name="Zhao H."/>
            <person name="Xu D."/>
            <person name="Zhang Y."/>
        </authorList>
    </citation>
    <scope>NUCLEOTIDE SEQUENCE [LARGE SCALE GENOMIC DNA]</scope>
    <source>
        <strain evidence="2">cv. Punajuju</strain>
        <tissue evidence="1">Leaves</tissue>
    </source>
</reference>
<gene>
    <name evidence="1" type="ORF">L2E82_25721</name>
</gene>
<accession>A0ACB9E4F0</accession>